<dbReference type="AlphaFoldDB" id="A0A517YXP2"/>
<dbReference type="PANTHER" id="PTHR30146">
    <property type="entry name" value="LACI-RELATED TRANSCRIPTIONAL REPRESSOR"/>
    <property type="match status" value="1"/>
</dbReference>
<keyword evidence="7" id="KW-1185">Reference proteome</keyword>
<dbReference type="Gene3D" id="3.40.50.2300">
    <property type="match status" value="2"/>
</dbReference>
<dbReference type="KEGG" id="pcor:KS4_30700"/>
<name>A0A517YXP2_9BACT</name>
<organism evidence="6 7">
    <name type="scientific">Poriferisphaera corsica</name>
    <dbReference type="NCBI Taxonomy" id="2528020"/>
    <lineage>
        <taxon>Bacteria</taxon>
        <taxon>Pseudomonadati</taxon>
        <taxon>Planctomycetota</taxon>
        <taxon>Phycisphaerae</taxon>
        <taxon>Phycisphaerales</taxon>
        <taxon>Phycisphaeraceae</taxon>
        <taxon>Poriferisphaera</taxon>
    </lineage>
</organism>
<proteinExistence type="predicted"/>
<dbReference type="Pfam" id="PF00356">
    <property type="entry name" value="LacI"/>
    <property type="match status" value="1"/>
</dbReference>
<feature type="domain" description="HTH lacI-type" evidence="5">
    <location>
        <begin position="31"/>
        <end position="85"/>
    </location>
</feature>
<evidence type="ECO:0000256" key="3">
    <source>
        <dbReference type="ARBA" id="ARBA00023125"/>
    </source>
</evidence>
<dbReference type="CDD" id="cd06267">
    <property type="entry name" value="PBP1_LacI_sugar_binding-like"/>
    <property type="match status" value="1"/>
</dbReference>
<dbReference type="PROSITE" id="PS50932">
    <property type="entry name" value="HTH_LACI_2"/>
    <property type="match status" value="1"/>
</dbReference>
<accession>A0A517YXP2</accession>
<dbReference type="OrthoDB" id="291639at2"/>
<keyword evidence="1" id="KW-0678">Repressor</keyword>
<dbReference type="Pfam" id="PF13377">
    <property type="entry name" value="Peripla_BP_3"/>
    <property type="match status" value="1"/>
</dbReference>
<dbReference type="PROSITE" id="PS00356">
    <property type="entry name" value="HTH_LACI_1"/>
    <property type="match status" value="1"/>
</dbReference>
<dbReference type="GO" id="GO:0003700">
    <property type="term" value="F:DNA-binding transcription factor activity"/>
    <property type="evidence" value="ECO:0007669"/>
    <property type="project" value="TreeGrafter"/>
</dbReference>
<keyword evidence="2" id="KW-0805">Transcription regulation</keyword>
<evidence type="ECO:0000313" key="6">
    <source>
        <dbReference type="EMBL" id="QDU34993.1"/>
    </source>
</evidence>
<evidence type="ECO:0000256" key="2">
    <source>
        <dbReference type="ARBA" id="ARBA00023015"/>
    </source>
</evidence>
<dbReference type="SUPFAM" id="SSF47413">
    <property type="entry name" value="lambda repressor-like DNA-binding domains"/>
    <property type="match status" value="1"/>
</dbReference>
<dbReference type="CDD" id="cd01392">
    <property type="entry name" value="HTH_LacI"/>
    <property type="match status" value="1"/>
</dbReference>
<dbReference type="Proteomes" id="UP000317369">
    <property type="component" value="Chromosome"/>
</dbReference>
<evidence type="ECO:0000256" key="4">
    <source>
        <dbReference type="ARBA" id="ARBA00023163"/>
    </source>
</evidence>
<dbReference type="InterPro" id="IPR028082">
    <property type="entry name" value="Peripla_BP_I"/>
</dbReference>
<dbReference type="GO" id="GO:0000976">
    <property type="term" value="F:transcription cis-regulatory region binding"/>
    <property type="evidence" value="ECO:0007669"/>
    <property type="project" value="TreeGrafter"/>
</dbReference>
<dbReference type="PANTHER" id="PTHR30146:SF95">
    <property type="entry name" value="RIBOSE OPERON REPRESSOR"/>
    <property type="match status" value="1"/>
</dbReference>
<reference evidence="6 7" key="1">
    <citation type="submission" date="2019-02" db="EMBL/GenBank/DDBJ databases">
        <title>Deep-cultivation of Planctomycetes and their phenomic and genomic characterization uncovers novel biology.</title>
        <authorList>
            <person name="Wiegand S."/>
            <person name="Jogler M."/>
            <person name="Boedeker C."/>
            <person name="Pinto D."/>
            <person name="Vollmers J."/>
            <person name="Rivas-Marin E."/>
            <person name="Kohn T."/>
            <person name="Peeters S.H."/>
            <person name="Heuer A."/>
            <person name="Rast P."/>
            <person name="Oberbeckmann S."/>
            <person name="Bunk B."/>
            <person name="Jeske O."/>
            <person name="Meyerdierks A."/>
            <person name="Storesund J.E."/>
            <person name="Kallscheuer N."/>
            <person name="Luecker S."/>
            <person name="Lage O.M."/>
            <person name="Pohl T."/>
            <person name="Merkel B.J."/>
            <person name="Hornburger P."/>
            <person name="Mueller R.-W."/>
            <person name="Bruemmer F."/>
            <person name="Labrenz M."/>
            <person name="Spormann A.M."/>
            <person name="Op den Camp H."/>
            <person name="Overmann J."/>
            <person name="Amann R."/>
            <person name="Jetten M.S.M."/>
            <person name="Mascher T."/>
            <person name="Medema M.H."/>
            <person name="Devos D.P."/>
            <person name="Kaster A.-K."/>
            <person name="Ovreas L."/>
            <person name="Rohde M."/>
            <person name="Galperin M.Y."/>
            <person name="Jogler C."/>
        </authorList>
    </citation>
    <scope>NUCLEOTIDE SEQUENCE [LARGE SCALE GENOMIC DNA]</scope>
    <source>
        <strain evidence="6 7">KS4</strain>
    </source>
</reference>
<dbReference type="SMART" id="SM00354">
    <property type="entry name" value="HTH_LACI"/>
    <property type="match status" value="1"/>
</dbReference>
<dbReference type="InterPro" id="IPR000843">
    <property type="entry name" value="HTH_LacI"/>
</dbReference>
<gene>
    <name evidence="6" type="primary">exuR_2</name>
    <name evidence="6" type="ORF">KS4_30700</name>
</gene>
<evidence type="ECO:0000313" key="7">
    <source>
        <dbReference type="Proteomes" id="UP000317369"/>
    </source>
</evidence>
<evidence type="ECO:0000256" key="1">
    <source>
        <dbReference type="ARBA" id="ARBA00022491"/>
    </source>
</evidence>
<dbReference type="EMBL" id="CP036425">
    <property type="protein sequence ID" value="QDU34993.1"/>
    <property type="molecule type" value="Genomic_DNA"/>
</dbReference>
<keyword evidence="3" id="KW-0238">DNA-binding</keyword>
<dbReference type="SUPFAM" id="SSF53822">
    <property type="entry name" value="Periplasmic binding protein-like I"/>
    <property type="match status" value="1"/>
</dbReference>
<sequence>MKLMEFVMSRATTSKKTKRKTARRASANGTISISDVAKHANVSLGTVSRVLNRHPSVGSDLRKKVLASSRSLGFVPKVSHRCVAVITGRYSPAMPIGYVSAMTSLVSQELASRGMAVELIDIGNIELAYEAHIDGVIGIVFDQRLTELTSIPNLPIVSINKPMVEHGIGSVYADHYQQAEMACKYLLQQGHREIAFMEIERGEWGSCERTAAFCDVMNEAGLIVDPSRICYTIEQPVYDILSRWCQRGVTGILNFSEDVSLEAIHILSNVLSKQIGRDISTISLEDVPIYQYLTPPQTVVRQPLAEMAKIAVDNIIKQVEDKDSTQVIDIKLETQLIERDSVVNLSI</sequence>
<keyword evidence="4" id="KW-0804">Transcription</keyword>
<evidence type="ECO:0000259" key="5">
    <source>
        <dbReference type="PROSITE" id="PS50932"/>
    </source>
</evidence>
<dbReference type="InterPro" id="IPR046335">
    <property type="entry name" value="LacI/GalR-like_sensor"/>
</dbReference>
<dbReference type="Gene3D" id="1.10.260.40">
    <property type="entry name" value="lambda repressor-like DNA-binding domains"/>
    <property type="match status" value="1"/>
</dbReference>
<dbReference type="InterPro" id="IPR010982">
    <property type="entry name" value="Lambda_DNA-bd_dom_sf"/>
</dbReference>
<protein>
    <submittedName>
        <fullName evidence="6">Putative HTH-type transcriptional repressor ExuR</fullName>
    </submittedName>
</protein>